<keyword evidence="1" id="KW-0812">Transmembrane</keyword>
<dbReference type="RefSeq" id="WP_162409362.1">
    <property type="nucleotide sequence ID" value="NZ_PDWN01000004.1"/>
</dbReference>
<gene>
    <name evidence="2" type="ORF">CSC65_05775</name>
</gene>
<sequence>MKHILFSLYYLFLIGPWIASAFVGKSQADLSGNAGLFVVCWYIAWYWLPTMVSFHRNTRNAQSIALINLLAGWTGIGWLVAFGMAILGRRH</sequence>
<feature type="transmembrane region" description="Helical" evidence="1">
    <location>
        <begin position="31"/>
        <end position="52"/>
    </location>
</feature>
<evidence type="ECO:0000256" key="1">
    <source>
        <dbReference type="SAM" id="Phobius"/>
    </source>
</evidence>
<evidence type="ECO:0008006" key="4">
    <source>
        <dbReference type="Google" id="ProtNLM"/>
    </source>
</evidence>
<dbReference type="Proteomes" id="UP000788419">
    <property type="component" value="Unassembled WGS sequence"/>
</dbReference>
<dbReference type="InterPro" id="IPR016410">
    <property type="entry name" value="Phage_imm"/>
</dbReference>
<feature type="transmembrane region" description="Helical" evidence="1">
    <location>
        <begin position="64"/>
        <end position="87"/>
    </location>
</feature>
<name>A0ABQ6Z949_9GAMM</name>
<accession>A0ABQ6Z949</accession>
<keyword evidence="1" id="KW-1133">Transmembrane helix</keyword>
<comment type="caution">
    <text evidence="2">The sequence shown here is derived from an EMBL/GenBank/DDBJ whole genome shotgun (WGS) entry which is preliminary data.</text>
</comment>
<proteinExistence type="predicted"/>
<dbReference type="Pfam" id="PF14373">
    <property type="entry name" value="Imm_superinfect"/>
    <property type="match status" value="1"/>
</dbReference>
<keyword evidence="3" id="KW-1185">Reference proteome</keyword>
<keyword evidence="1" id="KW-0472">Membrane</keyword>
<dbReference type="EMBL" id="PDWN01000004">
    <property type="protein sequence ID" value="KAF1696004.1"/>
    <property type="molecule type" value="Genomic_DNA"/>
</dbReference>
<reference evidence="2 3" key="1">
    <citation type="submission" date="2017-10" db="EMBL/GenBank/DDBJ databases">
        <title>Whole genome sequencing of members of genus Pseudoxanthomonas.</title>
        <authorList>
            <person name="Kumar S."/>
            <person name="Bansal K."/>
            <person name="Kaur A."/>
            <person name="Patil P."/>
            <person name="Sharma S."/>
            <person name="Patil P.B."/>
        </authorList>
    </citation>
    <scope>NUCLEOTIDE SEQUENCE [LARGE SCALE GENOMIC DNA]</scope>
    <source>
        <strain evidence="2 3">DSM 17801</strain>
    </source>
</reference>
<evidence type="ECO:0000313" key="2">
    <source>
        <dbReference type="EMBL" id="KAF1696004.1"/>
    </source>
</evidence>
<organism evidence="2 3">
    <name type="scientific">Pseudoxanthomonas daejeonensis</name>
    <dbReference type="NCBI Taxonomy" id="266062"/>
    <lineage>
        <taxon>Bacteria</taxon>
        <taxon>Pseudomonadati</taxon>
        <taxon>Pseudomonadota</taxon>
        <taxon>Gammaproteobacteria</taxon>
        <taxon>Lysobacterales</taxon>
        <taxon>Lysobacteraceae</taxon>
        <taxon>Pseudoxanthomonas</taxon>
    </lineage>
</organism>
<protein>
    <recommendedName>
        <fullName evidence="4">Superinfection immunity protein</fullName>
    </recommendedName>
</protein>
<evidence type="ECO:0000313" key="3">
    <source>
        <dbReference type="Proteomes" id="UP000788419"/>
    </source>
</evidence>